<evidence type="ECO:0000313" key="1">
    <source>
        <dbReference type="EMBL" id="EEV02342.1"/>
    </source>
</evidence>
<organism evidence="1 2">
    <name type="scientific">Roseburia intestinalis L1-82</name>
    <dbReference type="NCBI Taxonomy" id="536231"/>
    <lineage>
        <taxon>Bacteria</taxon>
        <taxon>Bacillati</taxon>
        <taxon>Bacillota</taxon>
        <taxon>Clostridia</taxon>
        <taxon>Lachnospirales</taxon>
        <taxon>Lachnospiraceae</taxon>
        <taxon>Roseburia</taxon>
    </lineage>
</organism>
<protein>
    <submittedName>
        <fullName evidence="1">Uncharacterized protein</fullName>
    </submittedName>
</protein>
<gene>
    <name evidence="1" type="ORF">ROSINTL182_05805</name>
</gene>
<name>C7G7D8_9FIRM</name>
<reference evidence="1 2" key="1">
    <citation type="submission" date="2009-08" db="EMBL/GenBank/DDBJ databases">
        <authorList>
            <person name="Weinstock G."/>
            <person name="Sodergren E."/>
            <person name="Clifton S."/>
            <person name="Fulton L."/>
            <person name="Fulton B."/>
            <person name="Courtney L."/>
            <person name="Fronick C."/>
            <person name="Harrison M."/>
            <person name="Strong C."/>
            <person name="Farmer C."/>
            <person name="Delahaunty K."/>
            <person name="Markovic C."/>
            <person name="Hall O."/>
            <person name="Minx P."/>
            <person name="Tomlinson C."/>
            <person name="Mitreva M."/>
            <person name="Nelson J."/>
            <person name="Hou S."/>
            <person name="Wollam A."/>
            <person name="Pepin K.H."/>
            <person name="Johnson M."/>
            <person name="Bhonagiri V."/>
            <person name="Nash W.E."/>
            <person name="Warren W."/>
            <person name="Chinwalla A."/>
            <person name="Mardis E.R."/>
            <person name="Wilson R.K."/>
        </authorList>
    </citation>
    <scope>NUCLEOTIDE SEQUENCE [LARGE SCALE GENOMIC DNA]</scope>
    <source>
        <strain evidence="1 2">L1-82</strain>
    </source>
</reference>
<dbReference type="EMBL" id="ABYJ02000039">
    <property type="protein sequence ID" value="EEV02342.1"/>
    <property type="molecule type" value="Genomic_DNA"/>
</dbReference>
<comment type="caution">
    <text evidence="1">The sequence shown here is derived from an EMBL/GenBank/DDBJ whole genome shotgun (WGS) entry which is preliminary data.</text>
</comment>
<accession>C7G7D8</accession>
<proteinExistence type="predicted"/>
<evidence type="ECO:0000313" key="2">
    <source>
        <dbReference type="Proteomes" id="UP000004828"/>
    </source>
</evidence>
<dbReference type="HOGENOM" id="CLU_3172750_0_0_9"/>
<sequence length="47" mass="5584">MRKSIDKKRLACIIKKVLFVGNKQLYIFKVQRAKRSVGTFFAYTKIF</sequence>
<dbReference type="AlphaFoldDB" id="C7G7D8"/>
<dbReference type="Proteomes" id="UP000004828">
    <property type="component" value="Unassembled WGS sequence"/>
</dbReference>